<keyword evidence="6 10" id="KW-0238">DNA-binding</keyword>
<dbReference type="FunFam" id="3.30.50.10:FF:000015">
    <property type="entry name" value="Nuclear receptor subfamily 2, group C, member 1"/>
    <property type="match status" value="1"/>
</dbReference>
<accession>A0A8R2G802</accession>
<dbReference type="PRINTS" id="PR00398">
    <property type="entry name" value="STRDHORMONER"/>
</dbReference>
<keyword evidence="4 10" id="KW-0862">Zinc</keyword>
<dbReference type="Gene3D" id="1.10.565.10">
    <property type="entry name" value="Retinoid X Receptor"/>
    <property type="match status" value="1"/>
</dbReference>
<dbReference type="GO" id="GO:0008270">
    <property type="term" value="F:zinc ion binding"/>
    <property type="evidence" value="ECO:0007669"/>
    <property type="project" value="UniProtKB-KW"/>
</dbReference>
<dbReference type="InterPro" id="IPR013088">
    <property type="entry name" value="Znf_NHR/GATA"/>
</dbReference>
<keyword evidence="5 10" id="KW-0805">Transcription regulation</keyword>
<dbReference type="InterPro" id="IPR000536">
    <property type="entry name" value="Nucl_hrmn_rcpt_lig-bd"/>
</dbReference>
<keyword evidence="14" id="KW-1185">Reference proteome</keyword>
<dbReference type="SUPFAM" id="SSF57716">
    <property type="entry name" value="Glucocorticoid receptor-like (DNA-binding domain)"/>
    <property type="match status" value="1"/>
</dbReference>
<dbReference type="GO" id="GO:0043565">
    <property type="term" value="F:sequence-specific DNA binding"/>
    <property type="evidence" value="ECO:0007669"/>
    <property type="project" value="InterPro"/>
</dbReference>
<dbReference type="PROSITE" id="PS51030">
    <property type="entry name" value="NUCLEAR_REC_DBD_2"/>
    <property type="match status" value="1"/>
</dbReference>
<dbReference type="AlphaFoldDB" id="A0A8R2G802"/>
<comment type="similarity">
    <text evidence="10">Belongs to the nuclear hormone receptor family.</text>
</comment>
<dbReference type="EnsemblMetazoa" id="XM_012690746.3">
    <property type="protein sequence ID" value="XP_012546200.2"/>
    <property type="gene ID" value="GeneID_692572"/>
</dbReference>
<reference evidence="14" key="1">
    <citation type="journal article" date="2008" name="Insect Biochem. Mol. Biol.">
        <title>The genome of a lepidopteran model insect, the silkworm Bombyx mori.</title>
        <authorList>
            <consortium name="International Silkworm Genome Consortium"/>
        </authorList>
    </citation>
    <scope>NUCLEOTIDE SEQUENCE [LARGE SCALE GENOMIC DNA]</scope>
    <source>
        <strain evidence="14">p50T</strain>
    </source>
</reference>
<dbReference type="Proteomes" id="UP000005204">
    <property type="component" value="Unassembled WGS sequence"/>
</dbReference>
<organism evidence="13 14">
    <name type="scientific">Bombyx mori</name>
    <name type="common">Silk moth</name>
    <dbReference type="NCBI Taxonomy" id="7091"/>
    <lineage>
        <taxon>Eukaryota</taxon>
        <taxon>Metazoa</taxon>
        <taxon>Ecdysozoa</taxon>
        <taxon>Arthropoda</taxon>
        <taxon>Hexapoda</taxon>
        <taxon>Insecta</taxon>
        <taxon>Pterygota</taxon>
        <taxon>Neoptera</taxon>
        <taxon>Endopterygota</taxon>
        <taxon>Lepidoptera</taxon>
        <taxon>Glossata</taxon>
        <taxon>Ditrysia</taxon>
        <taxon>Bombycoidea</taxon>
        <taxon>Bombycidae</taxon>
        <taxon>Bombycinae</taxon>
        <taxon>Bombyx</taxon>
    </lineage>
</organism>
<evidence type="ECO:0000256" key="5">
    <source>
        <dbReference type="ARBA" id="ARBA00023015"/>
    </source>
</evidence>
<dbReference type="GO" id="GO:0003700">
    <property type="term" value="F:DNA-binding transcription factor activity"/>
    <property type="evidence" value="ECO:0007669"/>
    <property type="project" value="InterPro"/>
</dbReference>
<keyword evidence="7 10" id="KW-0804">Transcription</keyword>
<dbReference type="SMART" id="SM00430">
    <property type="entry name" value="HOLI"/>
    <property type="match status" value="1"/>
</dbReference>
<dbReference type="SUPFAM" id="SSF48508">
    <property type="entry name" value="Nuclear receptor ligand-binding domain"/>
    <property type="match status" value="1"/>
</dbReference>
<keyword evidence="2 10" id="KW-0479">Metal-binding</keyword>
<dbReference type="PROSITE" id="PS00031">
    <property type="entry name" value="NUCLEAR_REC_DBD_1"/>
    <property type="match status" value="1"/>
</dbReference>
<sequence>MDGQDQLEMKFSSGSDVGGLELCIVCGDRASGRHYGAISCEGCKGFFKRSIRKKLGYQCRGTMNCEVTKHHRNRCQYCRLQKCLACGMRSDSVQHERKPIVDKNKSEPRDGLADRQAAYSKLLGLAGQAPSAQQLTPKEEAGEAFGAVSPAPAINFALAAAVAFNKNSVSPYLNPGSPGDMEGARRQQIMLQTQLAKNLFKMGQFGAINEYLQSAYGAAPEPPPPADDARPDEMEVCSVLVPGGGALPLHAACESAARLLAATARALAALPAATALPFEIQVTLFKKSWAELFVLGLCKLSHEMSLGTLLPSMAGHLHAVLRERASGAAAAHAPLDDHAPEISVWDYTDERIAEIISLLSRLQQLVAAMEQLRVTDREYAQLRALCFFSPDGAPACAAARLEEAQARVSRALGGGGRAARLLLQLPALRAFPPAFIEDVFFVGFLGDVCIDDAIPYLLNAER</sequence>
<evidence type="ECO:0000259" key="12">
    <source>
        <dbReference type="PROSITE" id="PS51843"/>
    </source>
</evidence>
<evidence type="ECO:0000256" key="2">
    <source>
        <dbReference type="ARBA" id="ARBA00022723"/>
    </source>
</evidence>
<comment type="subcellular location">
    <subcellularLocation>
        <location evidence="1 10">Nucleus</location>
    </subcellularLocation>
</comment>
<evidence type="ECO:0000256" key="7">
    <source>
        <dbReference type="ARBA" id="ARBA00023163"/>
    </source>
</evidence>
<dbReference type="PRINTS" id="PR00047">
    <property type="entry name" value="STROIDFINGER"/>
</dbReference>
<evidence type="ECO:0000256" key="10">
    <source>
        <dbReference type="RuleBase" id="RU004334"/>
    </source>
</evidence>
<keyword evidence="9 10" id="KW-0539">Nucleus</keyword>
<evidence type="ECO:0000313" key="14">
    <source>
        <dbReference type="Proteomes" id="UP000005204"/>
    </source>
</evidence>
<feature type="domain" description="NR LBD" evidence="12">
    <location>
        <begin position="221"/>
        <end position="461"/>
    </location>
</feature>
<dbReference type="Pfam" id="PF00104">
    <property type="entry name" value="Hormone_recep"/>
    <property type="match status" value="1"/>
</dbReference>
<dbReference type="SMART" id="SM00399">
    <property type="entry name" value="ZnF_C4"/>
    <property type="match status" value="1"/>
</dbReference>
<dbReference type="InterPro" id="IPR035500">
    <property type="entry name" value="NHR-like_dom_sf"/>
</dbReference>
<reference evidence="13" key="2">
    <citation type="submission" date="2022-06" db="UniProtKB">
        <authorList>
            <consortium name="EnsemblMetazoa"/>
        </authorList>
    </citation>
    <scope>IDENTIFICATION</scope>
    <source>
        <strain evidence="13">p50T (Dazao)</strain>
    </source>
</reference>
<evidence type="ECO:0000256" key="9">
    <source>
        <dbReference type="ARBA" id="ARBA00023242"/>
    </source>
</evidence>
<name>A0A8R2G802_BOMMO</name>
<gene>
    <name evidence="13" type="primary">692572</name>
</gene>
<dbReference type="Gene3D" id="3.30.50.10">
    <property type="entry name" value="Erythroid Transcription Factor GATA-1, subunit A"/>
    <property type="match status" value="1"/>
</dbReference>
<evidence type="ECO:0000259" key="11">
    <source>
        <dbReference type="PROSITE" id="PS51030"/>
    </source>
</evidence>
<evidence type="ECO:0000313" key="13">
    <source>
        <dbReference type="EnsemblMetazoa" id="XP_012546200.2"/>
    </source>
</evidence>
<dbReference type="InterPro" id="IPR001723">
    <property type="entry name" value="Nuclear_hrmn_rcpt"/>
</dbReference>
<evidence type="ECO:0000256" key="6">
    <source>
        <dbReference type="ARBA" id="ARBA00023125"/>
    </source>
</evidence>
<evidence type="ECO:0000256" key="8">
    <source>
        <dbReference type="ARBA" id="ARBA00023170"/>
    </source>
</evidence>
<evidence type="ECO:0000256" key="3">
    <source>
        <dbReference type="ARBA" id="ARBA00022771"/>
    </source>
</evidence>
<dbReference type="GO" id="GO:0005634">
    <property type="term" value="C:nucleus"/>
    <property type="evidence" value="ECO:0007669"/>
    <property type="project" value="UniProtKB-SubCell"/>
</dbReference>
<dbReference type="PROSITE" id="PS51843">
    <property type="entry name" value="NR_LBD"/>
    <property type="match status" value="1"/>
</dbReference>
<keyword evidence="3 10" id="KW-0863">Zinc-finger</keyword>
<evidence type="ECO:0000256" key="1">
    <source>
        <dbReference type="ARBA" id="ARBA00004123"/>
    </source>
</evidence>
<dbReference type="Pfam" id="PF00105">
    <property type="entry name" value="zf-C4"/>
    <property type="match status" value="1"/>
</dbReference>
<dbReference type="InterPro" id="IPR001628">
    <property type="entry name" value="Znf_hrmn_rcpt"/>
</dbReference>
<feature type="domain" description="Nuclear receptor" evidence="11">
    <location>
        <begin position="20"/>
        <end position="95"/>
    </location>
</feature>
<dbReference type="PANTHER" id="PTHR24083">
    <property type="entry name" value="NUCLEAR HORMONE RECEPTOR"/>
    <property type="match status" value="1"/>
</dbReference>
<protein>
    <submittedName>
        <fullName evidence="13">Uncharacterized protein</fullName>
    </submittedName>
</protein>
<proteinExistence type="inferred from homology"/>
<evidence type="ECO:0000256" key="4">
    <source>
        <dbReference type="ARBA" id="ARBA00022833"/>
    </source>
</evidence>
<dbReference type="InterPro" id="IPR050274">
    <property type="entry name" value="Nuclear_hormone_rcpt_NR2"/>
</dbReference>
<keyword evidence="8 10" id="KW-0675">Receptor</keyword>